<dbReference type="InterPro" id="IPR004843">
    <property type="entry name" value="Calcineurin-like_PHP"/>
</dbReference>
<dbReference type="SUPFAM" id="SSF49785">
    <property type="entry name" value="Galactose-binding domain-like"/>
    <property type="match status" value="1"/>
</dbReference>
<dbReference type="InterPro" id="IPR003961">
    <property type="entry name" value="FN3_dom"/>
</dbReference>
<dbReference type="CDD" id="cd00063">
    <property type="entry name" value="FN3"/>
    <property type="match status" value="1"/>
</dbReference>
<dbReference type="Pfam" id="PF07554">
    <property type="entry name" value="FIVAR"/>
    <property type="match status" value="1"/>
</dbReference>
<protein>
    <submittedName>
        <fullName evidence="4">S-layer homology domain-containing protein</fullName>
    </submittedName>
</protein>
<dbReference type="InterPro" id="IPR029052">
    <property type="entry name" value="Metallo-depent_PP-like"/>
</dbReference>
<keyword evidence="5" id="KW-1185">Reference proteome</keyword>
<dbReference type="SUPFAM" id="SSF49265">
    <property type="entry name" value="Fibronectin type III"/>
    <property type="match status" value="1"/>
</dbReference>
<evidence type="ECO:0000259" key="2">
    <source>
        <dbReference type="PROSITE" id="PS50853"/>
    </source>
</evidence>
<feature type="domain" description="SLH" evidence="3">
    <location>
        <begin position="1563"/>
        <end position="1622"/>
    </location>
</feature>
<dbReference type="InterPro" id="IPR003343">
    <property type="entry name" value="Big_2"/>
</dbReference>
<proteinExistence type="predicted"/>
<dbReference type="InterPro" id="IPR001119">
    <property type="entry name" value="SLH_dom"/>
</dbReference>
<evidence type="ECO:0000256" key="1">
    <source>
        <dbReference type="SAM" id="MobiDB-lite"/>
    </source>
</evidence>
<dbReference type="Pfam" id="PF02368">
    <property type="entry name" value="Big_2"/>
    <property type="match status" value="1"/>
</dbReference>
<accession>A0ABW1IQV5</accession>
<dbReference type="PANTHER" id="PTHR43143:SF5">
    <property type="entry name" value="SECRETED PROTEIN"/>
    <property type="match status" value="1"/>
</dbReference>
<dbReference type="SUPFAM" id="SSF49373">
    <property type="entry name" value="Invasin/intimin cell-adhesion fragments"/>
    <property type="match status" value="1"/>
</dbReference>
<feature type="domain" description="SLH" evidence="3">
    <location>
        <begin position="1627"/>
        <end position="1684"/>
    </location>
</feature>
<comment type="caution">
    <text evidence="4">The sequence shown here is derived from an EMBL/GenBank/DDBJ whole genome shotgun (WGS) entry which is preliminary data.</text>
</comment>
<name>A0ABW1IQV5_9BACL</name>
<dbReference type="Gene3D" id="1.20.1270.90">
    <property type="entry name" value="AF1782-like"/>
    <property type="match status" value="1"/>
</dbReference>
<dbReference type="SMART" id="SM00635">
    <property type="entry name" value="BID_2"/>
    <property type="match status" value="1"/>
</dbReference>
<evidence type="ECO:0000313" key="5">
    <source>
        <dbReference type="Proteomes" id="UP001596250"/>
    </source>
</evidence>
<dbReference type="InterPro" id="IPR036116">
    <property type="entry name" value="FN3_sf"/>
</dbReference>
<dbReference type="Gene3D" id="2.60.120.200">
    <property type="match status" value="1"/>
</dbReference>
<feature type="domain" description="Fibronectin type-III" evidence="2">
    <location>
        <begin position="1198"/>
        <end position="1295"/>
    </location>
</feature>
<feature type="domain" description="SLH" evidence="3">
    <location>
        <begin position="1499"/>
        <end position="1562"/>
    </location>
</feature>
<dbReference type="InterPro" id="IPR013320">
    <property type="entry name" value="ConA-like_dom_sf"/>
</dbReference>
<dbReference type="InterPro" id="IPR008979">
    <property type="entry name" value="Galactose-bd-like_sf"/>
</dbReference>
<dbReference type="InterPro" id="IPR008964">
    <property type="entry name" value="Invasin/intimin_cell_adhesion"/>
</dbReference>
<dbReference type="Pfam" id="PF00041">
    <property type="entry name" value="fn3"/>
    <property type="match status" value="1"/>
</dbReference>
<feature type="region of interest" description="Disordered" evidence="1">
    <location>
        <begin position="1286"/>
        <end position="1317"/>
    </location>
</feature>
<evidence type="ECO:0000259" key="3">
    <source>
        <dbReference type="PROSITE" id="PS51272"/>
    </source>
</evidence>
<dbReference type="Pfam" id="PF00395">
    <property type="entry name" value="SLH"/>
    <property type="match status" value="3"/>
</dbReference>
<dbReference type="Pfam" id="PF13385">
    <property type="entry name" value="Laminin_G_3"/>
    <property type="match status" value="1"/>
</dbReference>
<organism evidence="4 5">
    <name type="scientific">Marinicrinis lubricantis</name>
    <dbReference type="NCBI Taxonomy" id="2086470"/>
    <lineage>
        <taxon>Bacteria</taxon>
        <taxon>Bacillati</taxon>
        <taxon>Bacillota</taxon>
        <taxon>Bacilli</taxon>
        <taxon>Bacillales</taxon>
        <taxon>Paenibacillaceae</taxon>
    </lineage>
</organism>
<evidence type="ECO:0000313" key="4">
    <source>
        <dbReference type="EMBL" id="MFC5987238.1"/>
    </source>
</evidence>
<dbReference type="Gene3D" id="2.60.40.1080">
    <property type="match status" value="1"/>
</dbReference>
<dbReference type="Gene3D" id="2.60.40.10">
    <property type="entry name" value="Immunoglobulins"/>
    <property type="match status" value="1"/>
</dbReference>
<sequence length="1684" mass="186766">MVRLFEAKVRIDAGGFPGVLARMQDKDNFYMFRYEPNKKGVELSVRRNNADTLLQEASFNPVQGSWVTFKLVVKGNILQGYVDGHKLIEVYDDTFSSGTIGFRNKWSQLTIDDVIVRDERRVNSDFENQMLVPWAPVTGQWSVVNDVYHSVTDFVYNQAVQLQSGDNGLLAVGDPAWDSYYVQADITPLTEEDSVGVAGRVQNESNFYALRWNAASGGALELVKRENGTDAVLQSTSYSLAVQSTYTLRLDLVGEKLVGYVNGVRMLEAVDPAFKSGTARLWSASRAYIDNVTSAEMKDPTAAETLAHWKFDPKYAKSGSLESNDLVLSDMTNNGNDLRLVTVGDASHPDAANVLQWSEDDYHSNPDIKSLLFNNTQTGPVKKYFETVETAPVNDEQFPYGYTMEIIYKLPAEFSRNTHSWMKILNRQGTGALAGKTQGETDLLGQLAVSNLKELQWTYYSTALATNPTGWSFSLDSVEDWYHIVLINDTQHTKVYVNGVTDFRNATQVIKNFAGVVGKGWDIGAASQGNGEGAKRFLAGNLEEIRIVNRSLPMEEWLIPNSLDRIPEYGNNEDLPLLQKEDNYNIVFVPDIQKPIRYMPEIVDEQTKWLVRHSEENNIAFTAFMGDIVDEYNVTDQWLAANKAITYLDVADIPYMTIAGNHDYQTWWGGDDSAYLSYFGKKRYAGKPYYTNESPSGFSSYSLFKAGSYEYMVIGTDWRDDHYEADRAWVQKVLSEHKTTPTILISHETLEFQGEQSTEVQHTSRGQRNWNDFVKNNDQVFMTVGGHHHGAGYMISKNAYGHDVLEILVDYQSQYRGGNGWMRFAEFDESGNKIHFHTFSPWVESMPEEERTYFDMKNLIGDKDRFTYNINFTERFAFANPLYYIDSGSTETDQLPPGEKFGTSNSLTDQPYGIDPLTGKQWGYKTDGEPVITGGSDPWLSVLSAGGGSGKGFTYEFEAPNGTYEVVLGFRSPDNAPGRLQTVTINGETRLPAYSPPFANDEKMFETEVTDGQISIAVTRDASSTADPVISWVKILRKHVPMQQIVLDQPNLTLKIGGSYEYQVTILPQESTQSKLLWSSSDESIAAVQDGMVVAKQAGTVTVTVTDESGTVQATATVTVTLPPVEKAKLAEMIAQAKSLDQKQYTSESWSVLNAALQAAEAIYRNGEAVQEQIDEAARTLQNSIAQLVPISSRMPFWPENSILLKTDVTSSSVELTWFAAEKAEQYRVLFGTGDSLEIADADITTLTDTVYSAKVTGLSSDTTYTFKVEAGNRYGDWTSNGPSLQVATLKAGGSSNGGGGRSSSGSSGTVKPSKPVPTITEQQLTAAKNGIVTVEVTEAGEIVLPANAAELLGSHRLQVKKQGVTLNLPSSLLQQLQDQAGEAAEQGVIVLQVEPIQLAQGVLQNQHPAVTLSLAGQAYELDMYWTDNSRKVRLNHFDQGIEVTLPYENHGVDEALISLYYLNESTMKWEYVGGVVNADAKTVTSELSHFSKYAVLEWNYSFQDVPYHHWAASTIRAMAAKQLIQGTTGNRFEPDRPVTRAEFASLLDRVLQLPDAQGAAPFTDVADGAWYADSVMKAYESGLVSGSGFGRFEPQRAISREEMAVMLVRAYEYRSVMASGAETSYNATFKDKEEMSAWAVPYIHTALHYGLMNGRSVLLFSPAQSVTRAEMAQALYNLAQKLD</sequence>
<dbReference type="Gene3D" id="3.60.21.10">
    <property type="match status" value="1"/>
</dbReference>
<dbReference type="EMBL" id="JBHSQV010000156">
    <property type="protein sequence ID" value="MFC5987238.1"/>
    <property type="molecule type" value="Genomic_DNA"/>
</dbReference>
<dbReference type="InterPro" id="IPR051918">
    <property type="entry name" value="STPP_CPPED1"/>
</dbReference>
<dbReference type="Gene3D" id="2.60.120.430">
    <property type="entry name" value="Galactose-binding lectin"/>
    <property type="match status" value="1"/>
</dbReference>
<dbReference type="Pfam" id="PF00149">
    <property type="entry name" value="Metallophos"/>
    <property type="match status" value="1"/>
</dbReference>
<dbReference type="Proteomes" id="UP001596250">
    <property type="component" value="Unassembled WGS sequence"/>
</dbReference>
<dbReference type="PROSITE" id="PS51272">
    <property type="entry name" value="SLH"/>
    <property type="match status" value="3"/>
</dbReference>
<dbReference type="SUPFAM" id="SSF49899">
    <property type="entry name" value="Concanavalin A-like lectins/glucanases"/>
    <property type="match status" value="1"/>
</dbReference>
<dbReference type="InterPro" id="IPR013783">
    <property type="entry name" value="Ig-like_fold"/>
</dbReference>
<dbReference type="SMART" id="SM00060">
    <property type="entry name" value="FN3"/>
    <property type="match status" value="1"/>
</dbReference>
<dbReference type="Gene3D" id="2.60.120.560">
    <property type="entry name" value="Exo-inulinase, domain 1"/>
    <property type="match status" value="2"/>
</dbReference>
<dbReference type="RefSeq" id="WP_379894581.1">
    <property type="nucleotide sequence ID" value="NZ_CBCSCT010000048.1"/>
</dbReference>
<dbReference type="PROSITE" id="PS50853">
    <property type="entry name" value="FN3"/>
    <property type="match status" value="1"/>
</dbReference>
<gene>
    <name evidence="4" type="ORF">ACFPXP_12565</name>
</gene>
<reference evidence="5" key="1">
    <citation type="journal article" date="2019" name="Int. J. Syst. Evol. Microbiol.">
        <title>The Global Catalogue of Microorganisms (GCM) 10K type strain sequencing project: providing services to taxonomists for standard genome sequencing and annotation.</title>
        <authorList>
            <consortium name="The Broad Institute Genomics Platform"/>
            <consortium name="The Broad Institute Genome Sequencing Center for Infectious Disease"/>
            <person name="Wu L."/>
            <person name="Ma J."/>
        </authorList>
    </citation>
    <scope>NUCLEOTIDE SEQUENCE [LARGE SCALE GENOMIC DNA]</scope>
    <source>
        <strain evidence="5">CCM 8749</strain>
    </source>
</reference>
<dbReference type="PANTHER" id="PTHR43143">
    <property type="entry name" value="METALLOPHOSPHOESTERASE, CALCINEURIN SUPERFAMILY"/>
    <property type="match status" value="1"/>
</dbReference>
<dbReference type="SUPFAM" id="SSF56300">
    <property type="entry name" value="Metallo-dependent phosphatases"/>
    <property type="match status" value="1"/>
</dbReference>